<evidence type="ECO:0000313" key="2">
    <source>
        <dbReference type="Proteomes" id="UP000271162"/>
    </source>
</evidence>
<dbReference type="WBParaSite" id="NBR_0000930201-mRNA-1">
    <property type="protein sequence ID" value="NBR_0000930201-mRNA-1"/>
    <property type="gene ID" value="NBR_0000930201"/>
</dbReference>
<organism evidence="3">
    <name type="scientific">Nippostrongylus brasiliensis</name>
    <name type="common">Rat hookworm</name>
    <dbReference type="NCBI Taxonomy" id="27835"/>
    <lineage>
        <taxon>Eukaryota</taxon>
        <taxon>Metazoa</taxon>
        <taxon>Ecdysozoa</taxon>
        <taxon>Nematoda</taxon>
        <taxon>Chromadorea</taxon>
        <taxon>Rhabditida</taxon>
        <taxon>Rhabditina</taxon>
        <taxon>Rhabditomorpha</taxon>
        <taxon>Strongyloidea</taxon>
        <taxon>Heligmosomidae</taxon>
        <taxon>Nippostrongylus</taxon>
    </lineage>
</organism>
<proteinExistence type="predicted"/>
<gene>
    <name evidence="1" type="ORF">NBR_LOCUS9303</name>
</gene>
<dbReference type="Proteomes" id="UP000271162">
    <property type="component" value="Unassembled WGS sequence"/>
</dbReference>
<name>A0A158QZ05_NIPBR</name>
<protein>
    <submittedName>
        <fullName evidence="3">Short chain dehydrogenase</fullName>
    </submittedName>
</protein>
<evidence type="ECO:0000313" key="3">
    <source>
        <dbReference type="WBParaSite" id="NBR_0000930201-mRNA-1"/>
    </source>
</evidence>
<dbReference type="EMBL" id="UYSL01020122">
    <property type="protein sequence ID" value="VDL72892.1"/>
    <property type="molecule type" value="Genomic_DNA"/>
</dbReference>
<sequence length="99" mass="11176">MWVAAFGKPFGNLFLYKAAVSSAHQLTDWLRIDATSTRHCNWNGNRAISALAPTRAKRSFSEALADRNSMPYVEYDNLQEALPPRRVRFYRTGGTILLG</sequence>
<evidence type="ECO:0000313" key="1">
    <source>
        <dbReference type="EMBL" id="VDL72892.1"/>
    </source>
</evidence>
<reference evidence="1 2" key="2">
    <citation type="submission" date="2018-11" db="EMBL/GenBank/DDBJ databases">
        <authorList>
            <consortium name="Pathogen Informatics"/>
        </authorList>
    </citation>
    <scope>NUCLEOTIDE SEQUENCE [LARGE SCALE GENOMIC DNA]</scope>
</reference>
<accession>A0A158QZ05</accession>
<keyword evidence="2" id="KW-1185">Reference proteome</keyword>
<reference evidence="3" key="1">
    <citation type="submission" date="2016-04" db="UniProtKB">
        <authorList>
            <consortium name="WormBaseParasite"/>
        </authorList>
    </citation>
    <scope>IDENTIFICATION</scope>
</reference>
<dbReference type="AlphaFoldDB" id="A0A158QZ05"/>